<organism evidence="2">
    <name type="scientific">marine sediment metagenome</name>
    <dbReference type="NCBI Taxonomy" id="412755"/>
    <lineage>
        <taxon>unclassified sequences</taxon>
        <taxon>metagenomes</taxon>
        <taxon>ecological metagenomes</taxon>
    </lineage>
</organism>
<sequence>MTTERQYTWHTDPSHGWLAVPVADLCRLNVQAEISNLSYFDQGRGVVYLEEDLDAQIFINAADPEGHGLDYEEQHTDGQHPIRGLPRFNHKELTT</sequence>
<feature type="region of interest" description="Disordered" evidence="1">
    <location>
        <begin position="68"/>
        <end position="95"/>
    </location>
</feature>
<feature type="compositionally biased region" description="Basic and acidic residues" evidence="1">
    <location>
        <begin position="68"/>
        <end position="80"/>
    </location>
</feature>
<protein>
    <submittedName>
        <fullName evidence="2">Uncharacterized protein</fullName>
    </submittedName>
</protein>
<evidence type="ECO:0000256" key="1">
    <source>
        <dbReference type="SAM" id="MobiDB-lite"/>
    </source>
</evidence>
<evidence type="ECO:0000313" key="2">
    <source>
        <dbReference type="EMBL" id="KKL87016.1"/>
    </source>
</evidence>
<dbReference type="EMBL" id="LAZR01020950">
    <property type="protein sequence ID" value="KKL87016.1"/>
    <property type="molecule type" value="Genomic_DNA"/>
</dbReference>
<proteinExistence type="predicted"/>
<dbReference type="AlphaFoldDB" id="A0A0F9G9C7"/>
<reference evidence="2" key="1">
    <citation type="journal article" date="2015" name="Nature">
        <title>Complex archaea that bridge the gap between prokaryotes and eukaryotes.</title>
        <authorList>
            <person name="Spang A."/>
            <person name="Saw J.H."/>
            <person name="Jorgensen S.L."/>
            <person name="Zaremba-Niedzwiedzka K."/>
            <person name="Martijn J."/>
            <person name="Lind A.E."/>
            <person name="van Eijk R."/>
            <person name="Schleper C."/>
            <person name="Guy L."/>
            <person name="Ettema T.J."/>
        </authorList>
    </citation>
    <scope>NUCLEOTIDE SEQUENCE</scope>
</reference>
<comment type="caution">
    <text evidence="2">The sequence shown here is derived from an EMBL/GenBank/DDBJ whole genome shotgun (WGS) entry which is preliminary data.</text>
</comment>
<accession>A0A0F9G9C7</accession>
<name>A0A0F9G9C7_9ZZZZ</name>
<gene>
    <name evidence="2" type="ORF">LCGC14_1938940</name>
</gene>